<reference evidence="2 3" key="1">
    <citation type="submission" date="2023-01" db="EMBL/GenBank/DDBJ databases">
        <title>Analysis of 21 Apiospora genomes using comparative genomics revels a genus with tremendous synthesis potential of carbohydrate active enzymes and secondary metabolites.</title>
        <authorList>
            <person name="Sorensen T."/>
        </authorList>
    </citation>
    <scope>NUCLEOTIDE SEQUENCE [LARGE SCALE GENOMIC DNA]</scope>
    <source>
        <strain evidence="2 3">CBS 20057</strain>
    </source>
</reference>
<sequence>MDEASVMRELRGIVGGPQTEARSRFRSPVRPGFTEIIQAAEEARQAMLGGEVAPVSDEDPYSHFETLEEMEDIEAVFEDSRSWPRPSS</sequence>
<gene>
    <name evidence="2" type="ORF">PG991_016051</name>
</gene>
<keyword evidence="3" id="KW-1185">Reference proteome</keyword>
<proteinExistence type="predicted"/>
<evidence type="ECO:0000313" key="3">
    <source>
        <dbReference type="Proteomes" id="UP001396898"/>
    </source>
</evidence>
<protein>
    <submittedName>
        <fullName evidence="2">Uncharacterized protein</fullName>
    </submittedName>
</protein>
<evidence type="ECO:0000256" key="1">
    <source>
        <dbReference type="SAM" id="MobiDB-lite"/>
    </source>
</evidence>
<feature type="region of interest" description="Disordered" evidence="1">
    <location>
        <begin position="1"/>
        <end position="26"/>
    </location>
</feature>
<accession>A0ABR1R0F8</accession>
<name>A0ABR1R0F8_9PEZI</name>
<organism evidence="2 3">
    <name type="scientific">Apiospora marii</name>
    <dbReference type="NCBI Taxonomy" id="335849"/>
    <lineage>
        <taxon>Eukaryota</taxon>
        <taxon>Fungi</taxon>
        <taxon>Dikarya</taxon>
        <taxon>Ascomycota</taxon>
        <taxon>Pezizomycotina</taxon>
        <taxon>Sordariomycetes</taxon>
        <taxon>Xylariomycetidae</taxon>
        <taxon>Amphisphaeriales</taxon>
        <taxon>Apiosporaceae</taxon>
        <taxon>Apiospora</taxon>
    </lineage>
</organism>
<dbReference type="EMBL" id="JAQQWI010000024">
    <property type="protein sequence ID" value="KAK7994463.1"/>
    <property type="molecule type" value="Genomic_DNA"/>
</dbReference>
<dbReference type="Proteomes" id="UP001396898">
    <property type="component" value="Unassembled WGS sequence"/>
</dbReference>
<comment type="caution">
    <text evidence="2">The sequence shown here is derived from an EMBL/GenBank/DDBJ whole genome shotgun (WGS) entry which is preliminary data.</text>
</comment>
<evidence type="ECO:0000313" key="2">
    <source>
        <dbReference type="EMBL" id="KAK7994463.1"/>
    </source>
</evidence>
<feature type="compositionally biased region" description="Basic and acidic residues" evidence="1">
    <location>
        <begin position="1"/>
        <end position="11"/>
    </location>
</feature>